<reference evidence="8 9" key="1">
    <citation type="submission" date="2024-03" db="EMBL/GenBank/DDBJ databases">
        <title>Actinomycetospora sp. OC33-EN06, a novel actinomycete isolated from wild orchid (Aerides multiflora).</title>
        <authorList>
            <person name="Suriyachadkun C."/>
        </authorList>
    </citation>
    <scope>NUCLEOTIDE SEQUENCE [LARGE SCALE GENOMIC DNA]</scope>
    <source>
        <strain evidence="8 9">OC33-EN06</strain>
    </source>
</reference>
<keyword evidence="6" id="KW-0464">Manganese</keyword>
<keyword evidence="4 8" id="KW-0560">Oxidoreductase</keyword>
<dbReference type="InterPro" id="IPR024084">
    <property type="entry name" value="IsoPropMal-DH-like_dom"/>
</dbReference>
<comment type="cofactor">
    <cofactor evidence="1">
        <name>Mn(2+)</name>
        <dbReference type="ChEBI" id="CHEBI:29035"/>
    </cofactor>
</comment>
<keyword evidence="5" id="KW-0520">NAD</keyword>
<sequence length="385" mass="40337">MRTHDLAVVGGDGIGPDVTVEALRCVHAAADRFGFRVTTTDHDLGAERWLRDGVALDEASTEELRGHDAILLGAVGDPRVPPGVLERGLVVALRVALRHAVNVRPVRLYPGVTSPIRDLTPERCDLVIIRENTEGLYAGGGSTVHQGTDHATAIQNSITTTPATRACVDYAFRLAQARRRRVTLCHKTNILVEAGKLWTTVVDEVGTSFPDVEQDYVHADAMCQHLPLTPERFDVVVTDNLFGDIISDLGATLQGGLGLAASGNIDPTGENPGMFEPVHGSAPDIAGTGRANPAAAVLSAALCLAHLGEHDAALVLEAATASVLAELGNAGDSTTGIGTRIAERVGGADPAAIGDPTVSLMTAMGAVRTIDQQKRPTPHDRSLAS</sequence>
<dbReference type="NCBIfam" id="NF002898">
    <property type="entry name" value="PRK03437.1"/>
    <property type="match status" value="1"/>
</dbReference>
<gene>
    <name evidence="8" type="ORF">WCD41_29115</name>
</gene>
<evidence type="ECO:0000256" key="6">
    <source>
        <dbReference type="ARBA" id="ARBA00023211"/>
    </source>
</evidence>
<dbReference type="InterPro" id="IPR050501">
    <property type="entry name" value="ICDH/IPMDH"/>
</dbReference>
<dbReference type="RefSeq" id="WP_337718750.1">
    <property type="nucleotide sequence ID" value="NZ_JBBEGL010000014.1"/>
</dbReference>
<evidence type="ECO:0000256" key="5">
    <source>
        <dbReference type="ARBA" id="ARBA00023027"/>
    </source>
</evidence>
<keyword evidence="9" id="KW-1185">Reference proteome</keyword>
<dbReference type="PROSITE" id="PS00470">
    <property type="entry name" value="IDH_IMDH"/>
    <property type="match status" value="1"/>
</dbReference>
<proteinExistence type="predicted"/>
<accession>A0ABU8NG12</accession>
<dbReference type="Pfam" id="PF00180">
    <property type="entry name" value="Iso_dh"/>
    <property type="match status" value="1"/>
</dbReference>
<dbReference type="PANTHER" id="PTHR43275:SF1">
    <property type="entry name" value="D-MALATE DEHYDROGENASE [DECARBOXYLATING]"/>
    <property type="match status" value="1"/>
</dbReference>
<dbReference type="GO" id="GO:0003862">
    <property type="term" value="F:3-isopropylmalate dehydrogenase activity"/>
    <property type="evidence" value="ECO:0007669"/>
    <property type="project" value="UniProtKB-EC"/>
</dbReference>
<comment type="caution">
    <text evidence="8">The sequence shown here is derived from an EMBL/GenBank/DDBJ whole genome shotgun (WGS) entry which is preliminary data.</text>
</comment>
<evidence type="ECO:0000256" key="4">
    <source>
        <dbReference type="ARBA" id="ARBA00023002"/>
    </source>
</evidence>
<feature type="domain" description="Isopropylmalate dehydrogenase-like" evidence="7">
    <location>
        <begin position="5"/>
        <end position="341"/>
    </location>
</feature>
<comment type="cofactor">
    <cofactor evidence="2">
        <name>Mg(2+)</name>
        <dbReference type="ChEBI" id="CHEBI:18420"/>
    </cofactor>
</comment>
<dbReference type="Gene3D" id="3.40.718.10">
    <property type="entry name" value="Isopropylmalate Dehydrogenase"/>
    <property type="match status" value="1"/>
</dbReference>
<name>A0ABU8NG12_9PSEU</name>
<evidence type="ECO:0000313" key="9">
    <source>
        <dbReference type="Proteomes" id="UP001370100"/>
    </source>
</evidence>
<evidence type="ECO:0000256" key="2">
    <source>
        <dbReference type="ARBA" id="ARBA00001946"/>
    </source>
</evidence>
<evidence type="ECO:0000313" key="8">
    <source>
        <dbReference type="EMBL" id="MEJ2890551.1"/>
    </source>
</evidence>
<keyword evidence="3" id="KW-0479">Metal-binding</keyword>
<dbReference type="SUPFAM" id="SSF53659">
    <property type="entry name" value="Isocitrate/Isopropylmalate dehydrogenase-like"/>
    <property type="match status" value="1"/>
</dbReference>
<dbReference type="Proteomes" id="UP001370100">
    <property type="component" value="Unassembled WGS sequence"/>
</dbReference>
<dbReference type="InterPro" id="IPR019818">
    <property type="entry name" value="IsoCit/isopropylmalate_DH_CS"/>
</dbReference>
<protein>
    <submittedName>
        <fullName evidence="8">3-isopropylmalate dehydrogenase</fullName>
        <ecNumber evidence="8">1.1.1.85</ecNumber>
    </submittedName>
</protein>
<dbReference type="SMART" id="SM01329">
    <property type="entry name" value="Iso_dh"/>
    <property type="match status" value="1"/>
</dbReference>
<organism evidence="8 9">
    <name type="scientific">Actinomycetospora aeridis</name>
    <dbReference type="NCBI Taxonomy" id="3129231"/>
    <lineage>
        <taxon>Bacteria</taxon>
        <taxon>Bacillati</taxon>
        <taxon>Actinomycetota</taxon>
        <taxon>Actinomycetes</taxon>
        <taxon>Pseudonocardiales</taxon>
        <taxon>Pseudonocardiaceae</taxon>
        <taxon>Actinomycetospora</taxon>
    </lineage>
</organism>
<dbReference type="EC" id="1.1.1.85" evidence="8"/>
<dbReference type="EMBL" id="JBBEGL010000014">
    <property type="protein sequence ID" value="MEJ2890551.1"/>
    <property type="molecule type" value="Genomic_DNA"/>
</dbReference>
<evidence type="ECO:0000256" key="3">
    <source>
        <dbReference type="ARBA" id="ARBA00022723"/>
    </source>
</evidence>
<dbReference type="PANTHER" id="PTHR43275">
    <property type="entry name" value="D-MALATE DEHYDROGENASE [DECARBOXYLATING]"/>
    <property type="match status" value="1"/>
</dbReference>
<evidence type="ECO:0000259" key="7">
    <source>
        <dbReference type="SMART" id="SM01329"/>
    </source>
</evidence>
<evidence type="ECO:0000256" key="1">
    <source>
        <dbReference type="ARBA" id="ARBA00001936"/>
    </source>
</evidence>